<comment type="similarity">
    <text evidence="7">Belongs to the velvet family. VeA subfamily.</text>
</comment>
<feature type="domain" description="Velvet" evidence="9">
    <location>
        <begin position="22"/>
        <end position="222"/>
    </location>
</feature>
<gene>
    <name evidence="10" type="ORF">B0A49_09347</name>
</gene>
<evidence type="ECO:0000256" key="3">
    <source>
        <dbReference type="ARBA" id="ARBA00022490"/>
    </source>
</evidence>
<feature type="compositionally biased region" description="Low complexity" evidence="8">
    <location>
        <begin position="502"/>
        <end position="522"/>
    </location>
</feature>
<evidence type="ECO:0000256" key="4">
    <source>
        <dbReference type="ARBA" id="ARBA00023015"/>
    </source>
</evidence>
<dbReference type="Gene3D" id="2.60.40.3960">
    <property type="entry name" value="Velvet domain"/>
    <property type="match status" value="1"/>
</dbReference>
<name>A0A4U0X3R7_9PEZI</name>
<dbReference type="AlphaFoldDB" id="A0A4U0X3R7"/>
<dbReference type="GO" id="GO:0051176">
    <property type="term" value="P:positive regulation of sulfur metabolic process"/>
    <property type="evidence" value="ECO:0007669"/>
    <property type="project" value="UniProtKB-ARBA"/>
</dbReference>
<feature type="compositionally biased region" description="Basic and acidic residues" evidence="8">
    <location>
        <begin position="572"/>
        <end position="596"/>
    </location>
</feature>
<dbReference type="GO" id="GO:0034250">
    <property type="term" value="P:positive regulation of amide metabolic process"/>
    <property type="evidence" value="ECO:0007669"/>
    <property type="project" value="UniProtKB-ARBA"/>
</dbReference>
<evidence type="ECO:0000256" key="6">
    <source>
        <dbReference type="ARBA" id="ARBA00023242"/>
    </source>
</evidence>
<keyword evidence="6" id="KW-0539">Nucleus</keyword>
<keyword evidence="5" id="KW-0804">Transcription</keyword>
<dbReference type="OrthoDB" id="5384689at2759"/>
<dbReference type="Proteomes" id="UP000308768">
    <property type="component" value="Unassembled WGS sequence"/>
</dbReference>
<dbReference type="EMBL" id="NAJN01000599">
    <property type="protein sequence ID" value="TKA71010.1"/>
    <property type="molecule type" value="Genomic_DNA"/>
</dbReference>
<evidence type="ECO:0000256" key="1">
    <source>
        <dbReference type="ARBA" id="ARBA00004123"/>
    </source>
</evidence>
<feature type="region of interest" description="Disordered" evidence="8">
    <location>
        <begin position="558"/>
        <end position="596"/>
    </location>
</feature>
<dbReference type="GO" id="GO:0005634">
    <property type="term" value="C:nucleus"/>
    <property type="evidence" value="ECO:0007669"/>
    <property type="project" value="UniProtKB-SubCell"/>
</dbReference>
<dbReference type="PROSITE" id="PS51821">
    <property type="entry name" value="VELVET"/>
    <property type="match status" value="1"/>
</dbReference>
<evidence type="ECO:0000256" key="2">
    <source>
        <dbReference type="ARBA" id="ARBA00004496"/>
    </source>
</evidence>
<dbReference type="STRING" id="331657.A0A4U0X3R7"/>
<dbReference type="GO" id="GO:0005737">
    <property type="term" value="C:cytoplasm"/>
    <property type="evidence" value="ECO:0007669"/>
    <property type="project" value="UniProtKB-SubCell"/>
</dbReference>
<proteinExistence type="inferred from homology"/>
<evidence type="ECO:0000256" key="8">
    <source>
        <dbReference type="SAM" id="MobiDB-lite"/>
    </source>
</evidence>
<evidence type="ECO:0000256" key="5">
    <source>
        <dbReference type="ARBA" id="ARBA00023163"/>
    </source>
</evidence>
<protein>
    <recommendedName>
        <fullName evidence="9">Velvet domain-containing protein</fullName>
    </recommendedName>
</protein>
<feature type="region of interest" description="Disordered" evidence="8">
    <location>
        <begin position="229"/>
        <end position="271"/>
    </location>
</feature>
<keyword evidence="3" id="KW-0963">Cytoplasm</keyword>
<dbReference type="FunFam" id="2.60.40.3960:FF:000001">
    <property type="entry name" value="Sexual development activator VeA"/>
    <property type="match status" value="1"/>
</dbReference>
<sequence>MATIIAVPNEAKSQASRITKEGKKITYMLNVIQQPARARACGSGAKSSADRRPVDPPPIVELRIYEGEPTPQGDYANDITTTFNANFFLFANLEHARTMAQGRVPQTPASLPVLTGMPVAGMAYLDRPVQAGYFIFPDLSVRHEGKFRLSFSLYEELKEAKDADSGEQSTKASGPTEAHVTHRLEVKSQPFTVFSAKKFPGLGESTALSRIVAEQGCRVRIRRDVRMRRRDTKHSKDWDDYEGDTERARRTATPDAYGQAPTPHPDMEPYARHRSNSVVSNGGYAMPLQRRLSSQELAQAYQHQSYGPPHLAPQTPPSAYMAQMGYGAVTPQQYQQVYAPLQPMMQPPQPQYQQQQQQQHYQMQAPQNYAGYMPSQYYAPAQPQYEQPHHVRHENLDYASAPLDQRRTSVAGPQPQQYPVQSQMPAPAPFGTLDGINRSHPMNQQPPYRSNGAPTPTPTNASAGHSLPPLNTTLQAPREKIEATSPVTAMPGPISAPGYYDTPKPAMAAAPSSAPTQPTGAAKRPFDNVFDTQHLNQPLRQGARPSLTHTHSAYDYTQALHIEDEGEDELSDHDKLKMSYRRADGREIDRRLPQGK</sequence>
<evidence type="ECO:0000313" key="11">
    <source>
        <dbReference type="Proteomes" id="UP000308768"/>
    </source>
</evidence>
<dbReference type="GO" id="GO:0043455">
    <property type="term" value="P:regulation of secondary metabolic process"/>
    <property type="evidence" value="ECO:0007669"/>
    <property type="project" value="UniProtKB-ARBA"/>
</dbReference>
<evidence type="ECO:0000256" key="7">
    <source>
        <dbReference type="ARBA" id="ARBA00038005"/>
    </source>
</evidence>
<comment type="caution">
    <text evidence="10">The sequence shown here is derived from an EMBL/GenBank/DDBJ whole genome shotgun (WGS) entry which is preliminary data.</text>
</comment>
<feature type="compositionally biased region" description="Basic and acidic residues" evidence="8">
    <location>
        <begin position="234"/>
        <end position="249"/>
    </location>
</feature>
<keyword evidence="4" id="KW-0805">Transcription regulation</keyword>
<dbReference type="InterPro" id="IPR037525">
    <property type="entry name" value="Velvet_dom"/>
</dbReference>
<dbReference type="Pfam" id="PF11754">
    <property type="entry name" value="Velvet"/>
    <property type="match status" value="2"/>
</dbReference>
<comment type="subcellular location">
    <subcellularLocation>
        <location evidence="2">Cytoplasm</location>
    </subcellularLocation>
    <subcellularLocation>
        <location evidence="1">Nucleus</location>
    </subcellularLocation>
</comment>
<accession>A0A4U0X3R7</accession>
<evidence type="ECO:0000259" key="9">
    <source>
        <dbReference type="PROSITE" id="PS51821"/>
    </source>
</evidence>
<organism evidence="10 11">
    <name type="scientific">Cryomyces minteri</name>
    <dbReference type="NCBI Taxonomy" id="331657"/>
    <lineage>
        <taxon>Eukaryota</taxon>
        <taxon>Fungi</taxon>
        <taxon>Dikarya</taxon>
        <taxon>Ascomycota</taxon>
        <taxon>Pezizomycotina</taxon>
        <taxon>Dothideomycetes</taxon>
        <taxon>Dothideomycetes incertae sedis</taxon>
        <taxon>Cryomyces</taxon>
    </lineage>
</organism>
<reference evidence="10 11" key="1">
    <citation type="submission" date="2017-03" db="EMBL/GenBank/DDBJ databases">
        <title>Genomes of endolithic fungi from Antarctica.</title>
        <authorList>
            <person name="Coleine C."/>
            <person name="Masonjones S."/>
            <person name="Stajich J.E."/>
        </authorList>
    </citation>
    <scope>NUCLEOTIDE SEQUENCE [LARGE SCALE GENOMIC DNA]</scope>
    <source>
        <strain evidence="10 11">CCFEE 5187</strain>
    </source>
</reference>
<feature type="region of interest" description="Disordered" evidence="8">
    <location>
        <begin position="407"/>
        <end position="525"/>
    </location>
</feature>
<feature type="compositionally biased region" description="Polar residues" evidence="8">
    <location>
        <begin position="414"/>
        <end position="424"/>
    </location>
</feature>
<dbReference type="PANTHER" id="PTHR33572:SF14">
    <property type="entry name" value="DEVELOPMENTAL AND SECONDARY METABOLISM REGULATOR VEA"/>
    <property type="match status" value="1"/>
</dbReference>
<dbReference type="InterPro" id="IPR021740">
    <property type="entry name" value="Velvet"/>
</dbReference>
<keyword evidence="11" id="KW-1185">Reference proteome</keyword>
<dbReference type="InterPro" id="IPR038491">
    <property type="entry name" value="Velvet_dom_sf"/>
</dbReference>
<dbReference type="PANTHER" id="PTHR33572">
    <property type="entry name" value="SPORE DEVELOPMENT REGULATOR VOSA"/>
    <property type="match status" value="1"/>
</dbReference>
<feature type="compositionally biased region" description="Polar residues" evidence="8">
    <location>
        <begin position="440"/>
        <end position="475"/>
    </location>
</feature>
<evidence type="ECO:0000313" key="10">
    <source>
        <dbReference type="EMBL" id="TKA71010.1"/>
    </source>
</evidence>